<dbReference type="PANTHER" id="PTHR43877">
    <property type="entry name" value="AMINOALKYLPHOSPHONATE N-ACETYLTRANSFERASE-RELATED-RELATED"/>
    <property type="match status" value="1"/>
</dbReference>
<accession>A0A852ZXZ6</accession>
<feature type="domain" description="N-acetyltransferase" evidence="3">
    <location>
        <begin position="3"/>
        <end position="152"/>
    </location>
</feature>
<dbReference type="Proteomes" id="UP000579605">
    <property type="component" value="Unassembled WGS sequence"/>
</dbReference>
<keyword evidence="2" id="KW-0012">Acyltransferase</keyword>
<evidence type="ECO:0000313" key="4">
    <source>
        <dbReference type="EMBL" id="NYH93606.1"/>
    </source>
</evidence>
<dbReference type="CDD" id="cd04301">
    <property type="entry name" value="NAT_SF"/>
    <property type="match status" value="1"/>
</dbReference>
<dbReference type="InterPro" id="IPR050832">
    <property type="entry name" value="Bact_Acetyltransf"/>
</dbReference>
<dbReference type="GO" id="GO:0016747">
    <property type="term" value="F:acyltransferase activity, transferring groups other than amino-acyl groups"/>
    <property type="evidence" value="ECO:0007669"/>
    <property type="project" value="InterPro"/>
</dbReference>
<name>A0A852ZXZ6_9ACTN</name>
<dbReference type="PROSITE" id="PS51186">
    <property type="entry name" value="GNAT"/>
    <property type="match status" value="1"/>
</dbReference>
<evidence type="ECO:0000256" key="1">
    <source>
        <dbReference type="ARBA" id="ARBA00022679"/>
    </source>
</evidence>
<proteinExistence type="predicted"/>
<dbReference type="EMBL" id="JACBZH010000001">
    <property type="protein sequence ID" value="NYH93606.1"/>
    <property type="molecule type" value="Genomic_DNA"/>
</dbReference>
<dbReference type="InterPro" id="IPR016181">
    <property type="entry name" value="Acyl_CoA_acyltransferase"/>
</dbReference>
<gene>
    <name evidence="4" type="ORF">F4554_006244</name>
</gene>
<dbReference type="InterPro" id="IPR000182">
    <property type="entry name" value="GNAT_dom"/>
</dbReference>
<keyword evidence="1 4" id="KW-0808">Transferase</keyword>
<keyword evidence="5" id="KW-1185">Reference proteome</keyword>
<dbReference type="RefSeq" id="WP_179791108.1">
    <property type="nucleotide sequence ID" value="NZ_BAAARR010000012.1"/>
</dbReference>
<dbReference type="AlphaFoldDB" id="A0A852ZXZ6"/>
<evidence type="ECO:0000313" key="5">
    <source>
        <dbReference type="Proteomes" id="UP000579605"/>
    </source>
</evidence>
<dbReference type="SUPFAM" id="SSF55729">
    <property type="entry name" value="Acyl-CoA N-acyltransferases (Nat)"/>
    <property type="match status" value="1"/>
</dbReference>
<dbReference type="Gene3D" id="3.40.630.30">
    <property type="match status" value="1"/>
</dbReference>
<dbReference type="PANTHER" id="PTHR43877:SF1">
    <property type="entry name" value="ACETYLTRANSFERASE"/>
    <property type="match status" value="1"/>
</dbReference>
<evidence type="ECO:0000259" key="3">
    <source>
        <dbReference type="PROSITE" id="PS51186"/>
    </source>
</evidence>
<protein>
    <submittedName>
        <fullName evidence="4">GNAT superfamily N-acetyltransferase</fullName>
    </submittedName>
</protein>
<sequence>MAIEIRESTRDETTELAKLRWRCTFERRPEPDNGLDEYVRGFTAWWERRDDFLAVVAVDEQQIVGLGFLALAGRVPVPGALDRRTGDIQSVYVLPDHRNQGIGSMVVRALVDCGRERGCSRVTVHSGRRAVPVYERAGFQHEPKLMAHPLAD</sequence>
<dbReference type="Pfam" id="PF00583">
    <property type="entry name" value="Acetyltransf_1"/>
    <property type="match status" value="1"/>
</dbReference>
<evidence type="ECO:0000256" key="2">
    <source>
        <dbReference type="ARBA" id="ARBA00023315"/>
    </source>
</evidence>
<organism evidence="4 5">
    <name type="scientific">Actinopolymorpha rutila</name>
    <dbReference type="NCBI Taxonomy" id="446787"/>
    <lineage>
        <taxon>Bacteria</taxon>
        <taxon>Bacillati</taxon>
        <taxon>Actinomycetota</taxon>
        <taxon>Actinomycetes</taxon>
        <taxon>Propionibacteriales</taxon>
        <taxon>Actinopolymorphaceae</taxon>
        <taxon>Actinopolymorpha</taxon>
    </lineage>
</organism>
<comment type="caution">
    <text evidence="4">The sequence shown here is derived from an EMBL/GenBank/DDBJ whole genome shotgun (WGS) entry which is preliminary data.</text>
</comment>
<reference evidence="4 5" key="1">
    <citation type="submission" date="2020-07" db="EMBL/GenBank/DDBJ databases">
        <title>Sequencing the genomes of 1000 actinobacteria strains.</title>
        <authorList>
            <person name="Klenk H.-P."/>
        </authorList>
    </citation>
    <scope>NUCLEOTIDE SEQUENCE [LARGE SCALE GENOMIC DNA]</scope>
    <source>
        <strain evidence="4 5">DSM 18448</strain>
    </source>
</reference>